<dbReference type="RefSeq" id="WP_354197119.1">
    <property type="nucleotide sequence ID" value="NZ_JBEPLW010000011.1"/>
</dbReference>
<evidence type="ECO:0000313" key="2">
    <source>
        <dbReference type="Proteomes" id="UP001549099"/>
    </source>
</evidence>
<sequence>MNGTITSFMGTAYTGDGIVHNYSELLGEASKAVLLKAPPTGALSGLLREIGMHYVKQGYNIDLFRDPLTADGVDAVWVEKPGFLFAQASHPAALEPAHVGGPHRVVTFYDSYNEDRLRLQNGFIRETAAKGERALAKTLSSMKKAKLLHDDWEKVNQRRMNWELADALADSLKEELFGSISLNKPSSVSNRFIGTLTADGARDHFRDVTKKLDRRLLIKAHPGTGKSTLMKVLGKEAQARGFDIRYGWCALDPGSIDLLVLPELSVCLFDATNPHEYGPEREGDQIVDMTGMCRDDAAAEKEAEAIAGEYRGHIRDARAWMGTYAETVHAVRARMDSAIDPEKWAANVARVKAQL</sequence>
<dbReference type="EMBL" id="JBEPLW010000011">
    <property type="protein sequence ID" value="MET3575717.1"/>
    <property type="molecule type" value="Genomic_DNA"/>
</dbReference>
<gene>
    <name evidence="1" type="ORF">ABID49_001623</name>
</gene>
<protein>
    <recommendedName>
        <fullName evidence="3">Nucleotide kinase</fullName>
    </recommendedName>
</protein>
<organism evidence="1 2">
    <name type="scientific">Bhargavaea ullalensis</name>
    <dbReference type="NCBI Taxonomy" id="1265685"/>
    <lineage>
        <taxon>Bacteria</taxon>
        <taxon>Bacillati</taxon>
        <taxon>Bacillota</taxon>
        <taxon>Bacilli</taxon>
        <taxon>Bacillales</taxon>
        <taxon>Caryophanaceae</taxon>
        <taxon>Bhargavaea</taxon>
    </lineage>
</organism>
<evidence type="ECO:0000313" key="1">
    <source>
        <dbReference type="EMBL" id="MET3575717.1"/>
    </source>
</evidence>
<accession>A0ABV2GBX8</accession>
<comment type="caution">
    <text evidence="1">The sequence shown here is derived from an EMBL/GenBank/DDBJ whole genome shotgun (WGS) entry which is preliminary data.</text>
</comment>
<proteinExistence type="predicted"/>
<evidence type="ECO:0008006" key="3">
    <source>
        <dbReference type="Google" id="ProtNLM"/>
    </source>
</evidence>
<dbReference type="Proteomes" id="UP001549099">
    <property type="component" value="Unassembled WGS sequence"/>
</dbReference>
<keyword evidence="2" id="KW-1185">Reference proteome</keyword>
<name>A0ABV2GBX8_9BACL</name>
<reference evidence="1 2" key="1">
    <citation type="submission" date="2024-06" db="EMBL/GenBank/DDBJ databases">
        <title>Genomic Encyclopedia of Type Strains, Phase IV (KMG-IV): sequencing the most valuable type-strain genomes for metagenomic binning, comparative biology and taxonomic classification.</title>
        <authorList>
            <person name="Goeker M."/>
        </authorList>
    </citation>
    <scope>NUCLEOTIDE SEQUENCE [LARGE SCALE GENOMIC DNA]</scope>
    <source>
        <strain evidence="1 2">DSM 26128</strain>
    </source>
</reference>